<comment type="similarity">
    <text evidence="1">Belongs to the metallo-beta-lactamase superfamily.</text>
</comment>
<dbReference type="RefSeq" id="WP_164693076.1">
    <property type="nucleotide sequence ID" value="NZ_JAAIKB010000001.1"/>
</dbReference>
<accession>A0A6M1LGC4</accession>
<comment type="caution">
    <text evidence="7">The sequence shown here is derived from an EMBL/GenBank/DDBJ whole genome shotgun (WGS) entry which is preliminary data.</text>
</comment>
<dbReference type="Proteomes" id="UP000475385">
    <property type="component" value="Unassembled WGS sequence"/>
</dbReference>
<sequence length="322" mass="34231">MPLTRRDSLLAGFGAVLLPALPAHAAAPFRGGQVAGWYRFRLGAFECTVVSDGAITLAPPHPTFGGGVATEAEVTAALRRAFLPEDRLPTAINCLVVNTGSQVILLDAGVGAQPVFGPGTGRLVDSLIAAGIQPGEVDLVAFTHAHPDHAWGIADAAGNSVFPNARYAMSSTDFDTWTNEAMLAQPEPIRSFVQGTRAVLLPRRDRFAMLAVNAEVAPGIRAVPTPGHTPGHIAFHLESEGQRLLVLGDIANHHVLALSRPDWPFGFDSDAAQAVATRRRTLDMAATDRVQVLGYHFPWPGLGHVEKVGQGFGFVPTPWQWG</sequence>
<evidence type="ECO:0000256" key="2">
    <source>
        <dbReference type="ARBA" id="ARBA00022723"/>
    </source>
</evidence>
<keyword evidence="3" id="KW-0378">Hydrolase</keyword>
<dbReference type="CDD" id="cd07720">
    <property type="entry name" value="OPHC2-like_MBL-fold"/>
    <property type="match status" value="1"/>
</dbReference>
<evidence type="ECO:0000256" key="5">
    <source>
        <dbReference type="SAM" id="SignalP"/>
    </source>
</evidence>
<dbReference type="Pfam" id="PF00753">
    <property type="entry name" value="Lactamase_B"/>
    <property type="match status" value="1"/>
</dbReference>
<dbReference type="PANTHER" id="PTHR42978">
    <property type="entry name" value="QUORUM-QUENCHING LACTONASE YTNP-RELATED-RELATED"/>
    <property type="match status" value="1"/>
</dbReference>
<evidence type="ECO:0000256" key="3">
    <source>
        <dbReference type="ARBA" id="ARBA00022801"/>
    </source>
</evidence>
<feature type="domain" description="Metallo-beta-lactamase" evidence="6">
    <location>
        <begin position="91"/>
        <end position="296"/>
    </location>
</feature>
<keyword evidence="5" id="KW-0732">Signal</keyword>
<reference evidence="7 8" key="1">
    <citation type="submission" date="2020-03" db="EMBL/GenBank/DDBJ databases">
        <title>Roseomonas stagni sp. nov., isolated from pond water in Japan.</title>
        <authorList>
            <person name="Furuhata K."/>
            <person name="Miyamoto H."/>
            <person name="Goto K."/>
        </authorList>
    </citation>
    <scope>NUCLEOTIDE SEQUENCE [LARGE SCALE GENOMIC DNA]</scope>
    <source>
        <strain evidence="7 8">PeD5</strain>
    </source>
</reference>
<evidence type="ECO:0000313" key="8">
    <source>
        <dbReference type="Proteomes" id="UP000475385"/>
    </source>
</evidence>
<protein>
    <submittedName>
        <fullName evidence="7">MBL fold metallo-hydrolase</fullName>
    </submittedName>
</protein>
<dbReference type="PANTHER" id="PTHR42978:SF6">
    <property type="entry name" value="QUORUM-QUENCHING LACTONASE YTNP-RELATED"/>
    <property type="match status" value="1"/>
</dbReference>
<dbReference type="AlphaFoldDB" id="A0A6M1LGC4"/>
<dbReference type="Gene3D" id="3.60.15.10">
    <property type="entry name" value="Ribonuclease Z/Hydroxyacylglutathione hydrolase-like"/>
    <property type="match status" value="1"/>
</dbReference>
<keyword evidence="2" id="KW-0479">Metal-binding</keyword>
<dbReference type="GO" id="GO:0016787">
    <property type="term" value="F:hydrolase activity"/>
    <property type="evidence" value="ECO:0007669"/>
    <property type="project" value="UniProtKB-KW"/>
</dbReference>
<dbReference type="InterPro" id="IPR051013">
    <property type="entry name" value="MBL_superfamily_lactonases"/>
</dbReference>
<feature type="chain" id="PRO_5026879059" evidence="5">
    <location>
        <begin position="26"/>
        <end position="322"/>
    </location>
</feature>
<feature type="signal peptide" evidence="5">
    <location>
        <begin position="1"/>
        <end position="25"/>
    </location>
</feature>
<keyword evidence="4" id="KW-0862">Zinc</keyword>
<proteinExistence type="inferred from homology"/>
<dbReference type="EMBL" id="JAAIKB010000001">
    <property type="protein sequence ID" value="NGM19241.1"/>
    <property type="molecule type" value="Genomic_DNA"/>
</dbReference>
<dbReference type="GO" id="GO:0046872">
    <property type="term" value="F:metal ion binding"/>
    <property type="evidence" value="ECO:0007669"/>
    <property type="project" value="UniProtKB-KW"/>
</dbReference>
<evidence type="ECO:0000256" key="4">
    <source>
        <dbReference type="ARBA" id="ARBA00022833"/>
    </source>
</evidence>
<evidence type="ECO:0000313" key="7">
    <source>
        <dbReference type="EMBL" id="NGM19241.1"/>
    </source>
</evidence>
<keyword evidence="8" id="KW-1185">Reference proteome</keyword>
<evidence type="ECO:0000256" key="1">
    <source>
        <dbReference type="ARBA" id="ARBA00007749"/>
    </source>
</evidence>
<dbReference type="InterPro" id="IPR036866">
    <property type="entry name" value="RibonucZ/Hydroxyglut_hydro"/>
</dbReference>
<gene>
    <name evidence="7" type="ORF">G3576_04385</name>
</gene>
<name>A0A6M1LGC4_9PROT</name>
<dbReference type="SMART" id="SM00849">
    <property type="entry name" value="Lactamase_B"/>
    <property type="match status" value="1"/>
</dbReference>
<organism evidence="7 8">
    <name type="scientific">Falsiroseomonas algicola</name>
    <dbReference type="NCBI Taxonomy" id="2716930"/>
    <lineage>
        <taxon>Bacteria</taxon>
        <taxon>Pseudomonadati</taxon>
        <taxon>Pseudomonadota</taxon>
        <taxon>Alphaproteobacteria</taxon>
        <taxon>Acetobacterales</taxon>
        <taxon>Roseomonadaceae</taxon>
        <taxon>Falsiroseomonas</taxon>
    </lineage>
</organism>
<dbReference type="SUPFAM" id="SSF56281">
    <property type="entry name" value="Metallo-hydrolase/oxidoreductase"/>
    <property type="match status" value="1"/>
</dbReference>
<dbReference type="InterPro" id="IPR001279">
    <property type="entry name" value="Metallo-B-lactamas"/>
</dbReference>
<evidence type="ECO:0000259" key="6">
    <source>
        <dbReference type="SMART" id="SM00849"/>
    </source>
</evidence>